<evidence type="ECO:0000256" key="2">
    <source>
        <dbReference type="ARBA" id="ARBA00022723"/>
    </source>
</evidence>
<dbReference type="PANTHER" id="PTHR30457">
    <property type="entry name" value="5'-NUCLEOTIDASE SURE"/>
    <property type="match status" value="1"/>
</dbReference>
<protein>
    <recommendedName>
        <fullName evidence="5">Survival protein SurE-like phosphatase/nucleotidase domain-containing protein</fullName>
    </recommendedName>
</protein>
<dbReference type="InterPro" id="IPR030048">
    <property type="entry name" value="SurE"/>
</dbReference>
<evidence type="ECO:0000256" key="1">
    <source>
        <dbReference type="ARBA" id="ARBA00011062"/>
    </source>
</evidence>
<dbReference type="InterPro" id="IPR036523">
    <property type="entry name" value="SurE-like_sf"/>
</dbReference>
<dbReference type="GO" id="GO:0008252">
    <property type="term" value="F:nucleotidase activity"/>
    <property type="evidence" value="ECO:0007669"/>
    <property type="project" value="InterPro"/>
</dbReference>
<dbReference type="EMBL" id="AUSU01010348">
    <property type="protein sequence ID" value="EPS57329.1"/>
    <property type="molecule type" value="Genomic_DNA"/>
</dbReference>
<dbReference type="Gene3D" id="3.40.1210.10">
    <property type="entry name" value="Survival protein SurE-like phosphatase/nucleotidase"/>
    <property type="match status" value="1"/>
</dbReference>
<feature type="region of interest" description="Disordered" evidence="4">
    <location>
        <begin position="18"/>
        <end position="45"/>
    </location>
</feature>
<accession>S8BSJ2</accession>
<dbReference type="GO" id="GO:0046872">
    <property type="term" value="F:metal ion binding"/>
    <property type="evidence" value="ECO:0007669"/>
    <property type="project" value="UniProtKB-KW"/>
</dbReference>
<dbReference type="SUPFAM" id="SSF64167">
    <property type="entry name" value="SurE-like"/>
    <property type="match status" value="1"/>
</dbReference>
<feature type="domain" description="Survival protein SurE-like phosphatase/nucleotidase" evidence="5">
    <location>
        <begin position="49"/>
        <end position="243"/>
    </location>
</feature>
<feature type="non-terminal residue" evidence="6">
    <location>
        <position position="1"/>
    </location>
</feature>
<sequence length="367" mass="39134">NSLPPGLVSNLQQVLLSRKNPAEVEEDNSGRPSSSGNEETDGGASKPIILVTNSEGIESPGLSCLVDSLVREGAYDVFIVVPQSDKTMAGHSLTLRETVEVASVEVNGAVAFEISGSPADCVSLALSGALFSWSKPLLVISGVNKGSSCGSHIFHSGVIAGAREALLNGVPSISISQNWVKDESLESDFKDAVAVSSPIITAVVRDIRNGVFPQGFFLDVELPCSPLSNKGIKVTKRSFRRYSVNWQAISSKRNQSASRFAAGQPGIGMQFAQLSRDASAAGAARRFATQKKDVEVVESVGAASKSEFKRTVKYYRAEEQEEEEEGDEEDLDFRAVENGFISVSPVLQREDDSETGNAASKWISSAL</sequence>
<reference evidence="6 7" key="1">
    <citation type="journal article" date="2013" name="BMC Genomics">
        <title>The miniature genome of a carnivorous plant Genlisea aurea contains a low number of genes and short non-coding sequences.</title>
        <authorList>
            <person name="Leushkin E.V."/>
            <person name="Sutormin R.A."/>
            <person name="Nabieva E.R."/>
            <person name="Penin A.A."/>
            <person name="Kondrashov A.S."/>
            <person name="Logacheva M.D."/>
        </authorList>
    </citation>
    <scope>NUCLEOTIDE SEQUENCE [LARGE SCALE GENOMIC DNA]</scope>
</reference>
<comment type="similarity">
    <text evidence="1">Belongs to the SurE nucleotidase family.</text>
</comment>
<name>S8BSJ2_9LAMI</name>
<dbReference type="Pfam" id="PF01975">
    <property type="entry name" value="SurE"/>
    <property type="match status" value="1"/>
</dbReference>
<evidence type="ECO:0000259" key="5">
    <source>
        <dbReference type="Pfam" id="PF01975"/>
    </source>
</evidence>
<organism evidence="6 7">
    <name type="scientific">Genlisea aurea</name>
    <dbReference type="NCBI Taxonomy" id="192259"/>
    <lineage>
        <taxon>Eukaryota</taxon>
        <taxon>Viridiplantae</taxon>
        <taxon>Streptophyta</taxon>
        <taxon>Embryophyta</taxon>
        <taxon>Tracheophyta</taxon>
        <taxon>Spermatophyta</taxon>
        <taxon>Magnoliopsida</taxon>
        <taxon>eudicotyledons</taxon>
        <taxon>Gunneridae</taxon>
        <taxon>Pentapetalae</taxon>
        <taxon>asterids</taxon>
        <taxon>lamiids</taxon>
        <taxon>Lamiales</taxon>
        <taxon>Lentibulariaceae</taxon>
        <taxon>Genlisea</taxon>
    </lineage>
</organism>
<dbReference type="PANTHER" id="PTHR30457:SF5">
    <property type="entry name" value="OS01G0709400 PROTEIN"/>
    <property type="match status" value="1"/>
</dbReference>
<evidence type="ECO:0000256" key="4">
    <source>
        <dbReference type="SAM" id="MobiDB-lite"/>
    </source>
</evidence>
<evidence type="ECO:0000313" key="7">
    <source>
        <dbReference type="Proteomes" id="UP000015453"/>
    </source>
</evidence>
<dbReference type="OrthoDB" id="202825at2759"/>
<feature type="compositionally biased region" description="Polar residues" evidence="4">
    <location>
        <begin position="355"/>
        <end position="367"/>
    </location>
</feature>
<comment type="caution">
    <text evidence="6">The sequence shown here is derived from an EMBL/GenBank/DDBJ whole genome shotgun (WGS) entry which is preliminary data.</text>
</comment>
<dbReference type="AlphaFoldDB" id="S8BSJ2"/>
<proteinExistence type="inferred from homology"/>
<dbReference type="InterPro" id="IPR002828">
    <property type="entry name" value="SurE-like_Pase/nucleotidase"/>
</dbReference>
<keyword evidence="2" id="KW-0479">Metal-binding</keyword>
<keyword evidence="7" id="KW-1185">Reference proteome</keyword>
<gene>
    <name evidence="6" type="ORF">M569_17488</name>
</gene>
<feature type="region of interest" description="Disordered" evidence="4">
    <location>
        <begin position="344"/>
        <end position="367"/>
    </location>
</feature>
<dbReference type="HAMAP" id="MF_00060">
    <property type="entry name" value="SurE"/>
    <property type="match status" value="1"/>
</dbReference>
<evidence type="ECO:0000256" key="3">
    <source>
        <dbReference type="ARBA" id="ARBA00022801"/>
    </source>
</evidence>
<feature type="non-terminal residue" evidence="6">
    <location>
        <position position="367"/>
    </location>
</feature>
<keyword evidence="3" id="KW-0378">Hydrolase</keyword>
<dbReference type="Proteomes" id="UP000015453">
    <property type="component" value="Unassembled WGS sequence"/>
</dbReference>
<evidence type="ECO:0000313" key="6">
    <source>
        <dbReference type="EMBL" id="EPS57329.1"/>
    </source>
</evidence>